<evidence type="ECO:0000313" key="3">
    <source>
        <dbReference type="Proteomes" id="UP000831113"/>
    </source>
</evidence>
<keyword evidence="1" id="KW-1133">Transmembrane helix</keyword>
<dbReference type="RefSeq" id="WP_243801466.1">
    <property type="nucleotide sequence ID" value="NZ_CP094669.1"/>
</dbReference>
<keyword evidence="3" id="KW-1185">Reference proteome</keyword>
<feature type="transmembrane region" description="Helical" evidence="1">
    <location>
        <begin position="285"/>
        <end position="302"/>
    </location>
</feature>
<evidence type="ECO:0000313" key="2">
    <source>
        <dbReference type="EMBL" id="UOG76500.1"/>
    </source>
</evidence>
<feature type="transmembrane region" description="Helical" evidence="1">
    <location>
        <begin position="12"/>
        <end position="36"/>
    </location>
</feature>
<evidence type="ECO:0000256" key="1">
    <source>
        <dbReference type="SAM" id="Phobius"/>
    </source>
</evidence>
<dbReference type="EMBL" id="CP094669">
    <property type="protein sequence ID" value="UOG76500.1"/>
    <property type="molecule type" value="Genomic_DNA"/>
</dbReference>
<reference evidence="2 3" key="1">
    <citation type="submission" date="2022-03" db="EMBL/GenBank/DDBJ databases">
        <title>Hymenobactersp. isolated from the air.</title>
        <authorList>
            <person name="Won M."/>
            <person name="Kwon S.-W."/>
        </authorList>
    </citation>
    <scope>NUCLEOTIDE SEQUENCE [LARGE SCALE GENOMIC DNA]</scope>
    <source>
        <strain evidence="2 3">KACC 21982</strain>
    </source>
</reference>
<keyword evidence="1" id="KW-0472">Membrane</keyword>
<sequence length="318" mass="36962">MFRHFFRFLGRLYEVFWMLLLTALLSVAAVVTWHFYQQEQFQNQLKRQGRPVTVRIEHTDRKPRAIWDALGNAVYIDFTYQQRPYEARCISDTVWLSEGEPITLLYHPQLDQFGQLQQVQAPAQTRVASRLIKWTVATKFDQETKALGLFLLIASTLFFVGSGVLVYLTGLTFIRVIARSVLLVGLGAGGVFFTYDTIAYYRYAVQLKRNGQRMEVVVHDTDRHTHGRKTSWHTYDATFRFNNQDRVVAIDEADYNRLNTRGSRLAVRYEAALDDFIAVDYPPRLSQVVMPLFFWLLFVLLIRPAPVRQSAPQPDKQL</sequence>
<gene>
    <name evidence="2" type="ORF">MTX78_07840</name>
</gene>
<evidence type="ECO:0008006" key="4">
    <source>
        <dbReference type="Google" id="ProtNLM"/>
    </source>
</evidence>
<keyword evidence="1" id="KW-0812">Transmembrane</keyword>
<proteinExistence type="predicted"/>
<feature type="transmembrane region" description="Helical" evidence="1">
    <location>
        <begin position="180"/>
        <end position="201"/>
    </location>
</feature>
<protein>
    <recommendedName>
        <fullName evidence="4">DUF3592 domain-containing protein</fullName>
    </recommendedName>
</protein>
<accession>A0ABY4D4N9</accession>
<name>A0ABY4D4N9_9BACT</name>
<feature type="transmembrane region" description="Helical" evidence="1">
    <location>
        <begin position="146"/>
        <end position="168"/>
    </location>
</feature>
<dbReference type="Proteomes" id="UP000831113">
    <property type="component" value="Chromosome"/>
</dbReference>
<organism evidence="2 3">
    <name type="scientific">Hymenobacter tibetensis</name>
    <dbReference type="NCBI Taxonomy" id="497967"/>
    <lineage>
        <taxon>Bacteria</taxon>
        <taxon>Pseudomonadati</taxon>
        <taxon>Bacteroidota</taxon>
        <taxon>Cytophagia</taxon>
        <taxon>Cytophagales</taxon>
        <taxon>Hymenobacteraceae</taxon>
        <taxon>Hymenobacter</taxon>
    </lineage>
</organism>